<evidence type="ECO:0000313" key="3">
    <source>
        <dbReference type="Proteomes" id="UP000679950"/>
    </source>
</evidence>
<evidence type="ECO:0000259" key="1">
    <source>
        <dbReference type="Pfam" id="PF08241"/>
    </source>
</evidence>
<dbReference type="SUPFAM" id="SSF53335">
    <property type="entry name" value="S-adenosyl-L-methionine-dependent methyltransferases"/>
    <property type="match status" value="1"/>
</dbReference>
<dbReference type="PANTHER" id="PTHR43464">
    <property type="entry name" value="METHYLTRANSFERASE"/>
    <property type="match status" value="1"/>
</dbReference>
<protein>
    <recommendedName>
        <fullName evidence="1">Methyltransferase type 11 domain-containing protein</fullName>
    </recommendedName>
</protein>
<proteinExistence type="predicted"/>
<reference evidence="2 3" key="1">
    <citation type="submission" date="2021-03" db="EMBL/GenBank/DDBJ databases">
        <title>Antimicrobial resistance genes in bacteria isolated from Japanese honey, and their potential for conferring macrolide and lincosamide resistance in the American foulbrood pathogen Paenibacillus larvae.</title>
        <authorList>
            <person name="Okamoto M."/>
            <person name="Kumagai M."/>
            <person name="Kanamori H."/>
            <person name="Takamatsu D."/>
        </authorList>
    </citation>
    <scope>NUCLEOTIDE SEQUENCE [LARGE SCALE GENOMIC DNA]</scope>
    <source>
        <strain evidence="2 3">J8TS2</strain>
    </source>
</reference>
<dbReference type="Gene3D" id="3.40.50.150">
    <property type="entry name" value="Vaccinia Virus protein VP39"/>
    <property type="match status" value="1"/>
</dbReference>
<dbReference type="Proteomes" id="UP000679950">
    <property type="component" value="Unassembled WGS sequence"/>
</dbReference>
<evidence type="ECO:0000313" key="2">
    <source>
        <dbReference type="EMBL" id="GIN57643.1"/>
    </source>
</evidence>
<keyword evidence="3" id="KW-1185">Reference proteome</keyword>
<feature type="domain" description="Methyltransferase type 11" evidence="1">
    <location>
        <begin position="66"/>
        <end position="153"/>
    </location>
</feature>
<gene>
    <name evidence="2" type="ORF">J8TS2_19620</name>
</gene>
<accession>A0ABQ4KJW2</accession>
<sequence>MRPNEIVFPNMNEHPDYLRGQSKEWCQQLASLTGKYEYTWNFHHEGLIAENILAKELEFHLHGKVLDVGCGHGEFTNKWASFADEVVGYDMTEGFIATANKHKKPNVRYVIGRTHEGLPFPNDYFDVAYTKKGPTSWYQEGNRVVRPGGSLILFHPVDGNGKGSELGEYFPGLFPPPSKGTPVLDVIMEDLLKVDLSIYSLDTYRKLYGFLHPKMY</sequence>
<dbReference type="CDD" id="cd02440">
    <property type="entry name" value="AdoMet_MTases"/>
    <property type="match status" value="1"/>
</dbReference>
<comment type="caution">
    <text evidence="2">The sequence shown here is derived from an EMBL/GenBank/DDBJ whole genome shotgun (WGS) entry which is preliminary data.</text>
</comment>
<dbReference type="EMBL" id="BORB01000014">
    <property type="protein sequence ID" value="GIN57643.1"/>
    <property type="molecule type" value="Genomic_DNA"/>
</dbReference>
<dbReference type="InterPro" id="IPR029063">
    <property type="entry name" value="SAM-dependent_MTases_sf"/>
</dbReference>
<organism evidence="2 3">
    <name type="scientific">Lederbergia ruris</name>
    <dbReference type="NCBI Taxonomy" id="217495"/>
    <lineage>
        <taxon>Bacteria</taxon>
        <taxon>Bacillati</taxon>
        <taxon>Bacillota</taxon>
        <taxon>Bacilli</taxon>
        <taxon>Bacillales</taxon>
        <taxon>Bacillaceae</taxon>
        <taxon>Lederbergia</taxon>
    </lineage>
</organism>
<dbReference type="InterPro" id="IPR013216">
    <property type="entry name" value="Methyltransf_11"/>
</dbReference>
<dbReference type="Pfam" id="PF08241">
    <property type="entry name" value="Methyltransf_11"/>
    <property type="match status" value="1"/>
</dbReference>
<name>A0ABQ4KJW2_9BACI</name>
<dbReference type="RefSeq" id="WP_212966217.1">
    <property type="nucleotide sequence ID" value="NZ_BORB01000014.1"/>
</dbReference>